<dbReference type="Pfam" id="PF14223">
    <property type="entry name" value="Retrotran_gag_2"/>
    <property type="match status" value="1"/>
</dbReference>
<keyword evidence="2" id="KW-0472">Membrane</keyword>
<keyword evidence="2" id="KW-1133">Transmembrane helix</keyword>
<name>A0A6A3CE63_HIBSY</name>
<feature type="domain" description="Reverse transcriptase" evidence="3">
    <location>
        <begin position="529"/>
        <end position="622"/>
    </location>
</feature>
<accession>A0A6A3CE63</accession>
<comment type="caution">
    <text evidence="4">The sequence shown here is derived from an EMBL/GenBank/DDBJ whole genome shotgun (WGS) entry which is preliminary data.</text>
</comment>
<dbReference type="EMBL" id="VEPZ02000403">
    <property type="protein sequence ID" value="KAE8725718.1"/>
    <property type="molecule type" value="Genomic_DNA"/>
</dbReference>
<dbReference type="SUPFAM" id="SSF54928">
    <property type="entry name" value="RNA-binding domain, RBD"/>
    <property type="match status" value="1"/>
</dbReference>
<organism evidence="4 5">
    <name type="scientific">Hibiscus syriacus</name>
    <name type="common">Rose of Sharon</name>
    <dbReference type="NCBI Taxonomy" id="106335"/>
    <lineage>
        <taxon>Eukaryota</taxon>
        <taxon>Viridiplantae</taxon>
        <taxon>Streptophyta</taxon>
        <taxon>Embryophyta</taxon>
        <taxon>Tracheophyta</taxon>
        <taxon>Spermatophyta</taxon>
        <taxon>Magnoliopsida</taxon>
        <taxon>eudicotyledons</taxon>
        <taxon>Gunneridae</taxon>
        <taxon>Pentapetalae</taxon>
        <taxon>rosids</taxon>
        <taxon>malvids</taxon>
        <taxon>Malvales</taxon>
        <taxon>Malvaceae</taxon>
        <taxon>Malvoideae</taxon>
        <taxon>Hibiscus</taxon>
    </lineage>
</organism>
<dbReference type="GO" id="GO:0003676">
    <property type="term" value="F:nucleic acid binding"/>
    <property type="evidence" value="ECO:0007669"/>
    <property type="project" value="InterPro"/>
</dbReference>
<evidence type="ECO:0000256" key="2">
    <source>
        <dbReference type="SAM" id="Phobius"/>
    </source>
</evidence>
<dbReference type="Pfam" id="PF00078">
    <property type="entry name" value="RVT_1"/>
    <property type="match status" value="1"/>
</dbReference>
<proteinExistence type="predicted"/>
<dbReference type="AlphaFoldDB" id="A0A6A3CE63"/>
<reference evidence="4" key="1">
    <citation type="submission" date="2019-09" db="EMBL/GenBank/DDBJ databases">
        <title>Draft genome information of white flower Hibiscus syriacus.</title>
        <authorList>
            <person name="Kim Y.-M."/>
        </authorList>
    </citation>
    <scope>NUCLEOTIDE SEQUENCE [LARGE SCALE GENOMIC DNA]</scope>
    <source>
        <strain evidence="4">YM2019G1</strain>
    </source>
</reference>
<evidence type="ECO:0000256" key="1">
    <source>
        <dbReference type="SAM" id="MobiDB-lite"/>
    </source>
</evidence>
<evidence type="ECO:0000313" key="4">
    <source>
        <dbReference type="EMBL" id="KAE8725718.1"/>
    </source>
</evidence>
<dbReference type="InterPro" id="IPR035979">
    <property type="entry name" value="RBD_domain_sf"/>
</dbReference>
<keyword evidence="2" id="KW-0812">Transmembrane</keyword>
<dbReference type="Proteomes" id="UP000436088">
    <property type="component" value="Unassembled WGS sequence"/>
</dbReference>
<keyword evidence="5" id="KW-1185">Reference proteome</keyword>
<sequence length="1063" mass="119493">MSSKVWRAAGRIGEGKRIAYPFYGFSIFVINVSKRIQISMLKEAFQVYGEVLDVFIAANGRMINGFKIRVFHDKIPGSQRKKEDDVRSVLKVWNPAFRDARSFKEVLRGDQVAAVKEREISDGLQEGYFRGYNIVVHVNVAEDRGAVSSINSESAFKNIFIPSKELMWRDSCLVGKIKNRFNDNIICSAFRVEGLDVKVSTWHDLLVIIKFRNVSDRQTCWSKRQDWIRVWFDELELLEDSGSGECSVEEDEGQYSLSFEEERAKVVGSKGGLEVRVEPKGRRLLASEGILMGLQSGEHGGGKESATIEADEALAVAEALGVEFAGQREVVLKRLEENEEMVLSWNETKIAELSGFMLRRLLGNFAKEVVSSPAKGASGGLISLWDKALFDSRGGGSVAASRLDRFLISTEIFSTWPQLVQCPLPKGLYDHKPIVLKEKRLSKFIRPFKWFNYWAEDSILVKRINDLCVVNYGNGINNLLVLVKNVTKIIEREFWELNPDSTEEIDCGILLGRKSVTGCKNLVLGGSKRIVARVLAKRLGSCLADVIGENQFAFTAGKQIVYCSLIANEVIDGLSKSKKEAVLIKADFSKAYDTVDWQFLNMILKKMGVESDSLWRKVVFAKYNYDMDATITSAVNARNSSWVWRNIVNSTGSLEFVFLADLRQVFDRAVSDVQGPDRVIWTGAQDGIYNLKDFCLKAATVGFVGVIIPGVFCLLAIMSSACPSLVHALLLTVFLFSSLKYVPSKAFFPLRGTCFIEGAARYGLVVVDLWFFSVKIRYFLAQLDLDDATERFDEKHDVLKEKANASLWAKLEQLCIQKSLTNKLHLKQHLYSLKLAEGSSLEEHLTVFKETVSDLETLEVNYETLTLEEVCNGLHSFDKIKYLVSSFEPQADGLVMHESTSSDNGRKGEHSSDNIGREEYDDKELLVAADNNFITSDECILDSGSSFHMNPNRDWFATYEVVSTDLSRNLISLGQRKTTKFYVLQGSTVLDNAIGVSSTMSNNVVEQNKCGQNGYVKQKRVQFREHNEFEDITIIDDRNRAVHDIARGETFVSKVGTMITMSM</sequence>
<evidence type="ECO:0000259" key="3">
    <source>
        <dbReference type="Pfam" id="PF00078"/>
    </source>
</evidence>
<protein>
    <recommendedName>
        <fullName evidence="3">Reverse transcriptase domain-containing protein</fullName>
    </recommendedName>
</protein>
<dbReference type="InterPro" id="IPR000477">
    <property type="entry name" value="RT_dom"/>
</dbReference>
<feature type="region of interest" description="Disordered" evidence="1">
    <location>
        <begin position="896"/>
        <end position="916"/>
    </location>
</feature>
<feature type="compositionally biased region" description="Basic and acidic residues" evidence="1">
    <location>
        <begin position="904"/>
        <end position="916"/>
    </location>
</feature>
<feature type="transmembrane region" description="Helical" evidence="2">
    <location>
        <begin position="698"/>
        <end position="718"/>
    </location>
</feature>
<gene>
    <name evidence="4" type="ORF">F3Y22_tig00008146pilonHSYRG00014</name>
</gene>
<evidence type="ECO:0000313" key="5">
    <source>
        <dbReference type="Proteomes" id="UP000436088"/>
    </source>
</evidence>
<feature type="transmembrane region" description="Helical" evidence="2">
    <location>
        <begin position="725"/>
        <end position="742"/>
    </location>
</feature>